<feature type="domain" description="Secretion system C-terminal sorting" evidence="1">
    <location>
        <begin position="646"/>
        <end position="719"/>
    </location>
</feature>
<sequence length="722" mass="77805">MKLSITKRPNNYFTHTLLVLLLFVQIFAAQAQIDWTSRQLLPNIVLFDVAFGAGKYVAVGQSGMIRVSTDGITWDERSSPVGKTRNLRRIVYANGIFVVVGDLGTVLTSTDGLSWYQHDSGTDRNLYSLAYGGGTFVAVGMQGCRLTSSSGIDWTIRSDKQQNSIYDVVYGNGLFVSVGESGLLKTSNDNGVTWTARVSATTNTLYGISINKSGRFVAVGIKGTIVASAEGMAWSSYSLADQTLILKAVASNPQTGKFVVMIQNKNKVLTSADGISWNNPLVTTAIDQNLYSVRYLQNQFLATGEGCMFRSSYNDGLTWVSETVNYWKTQIGGSAYGNGRLVLAGGTNNGEIYGTKRNLILTTLDGINYKAAETIQLNLGAEVFTSVTFGKGLFVAVGTDAIIQTSIDGYVWSYSQVEYGQRLEGVAYGGGKFVAVGDHGLILYSSDGKTWYKAVTKSNYHYKAVAYANGMFVLVGLQGILATSTDGNQWTFRASGTPYPLESVTYGNGKWVAVGLAKSFATSSDGKVWSATSDPYSDIHYLDVAFANGQFVICGRDGKLFRYIPGVAWTALKSKVSVDLLTITYGNGIFITGGFVGIQTSPGTSSAAPAQQNAFSADNNMRQAFAGDSTGLENVAPEDAFNAITYPNPVLDQFSLNVEGASGETIRLQLSDLSGLTIFDKVVTARNGNYQETISMTQKQTGLYLIRVTTPTQTQTVKVLKK</sequence>
<dbReference type="Proteomes" id="UP000600214">
    <property type="component" value="Unassembled WGS sequence"/>
</dbReference>
<dbReference type="SUPFAM" id="SSF50939">
    <property type="entry name" value="Sialidases"/>
    <property type="match status" value="1"/>
</dbReference>
<comment type="caution">
    <text evidence="2">The sequence shown here is derived from an EMBL/GenBank/DDBJ whole genome shotgun (WGS) entry which is preliminary data.</text>
</comment>
<dbReference type="SUPFAM" id="SSF110296">
    <property type="entry name" value="Oligoxyloglucan reducing end-specific cellobiohydrolase"/>
    <property type="match status" value="1"/>
</dbReference>
<accession>A0ABQ1YQI0</accession>
<dbReference type="Pfam" id="PF18962">
    <property type="entry name" value="Por_Secre_tail"/>
    <property type="match status" value="1"/>
</dbReference>
<evidence type="ECO:0000313" key="3">
    <source>
        <dbReference type="Proteomes" id="UP000600214"/>
    </source>
</evidence>
<organism evidence="2 3">
    <name type="scientific">Dyadobacter endophyticus</name>
    <dbReference type="NCBI Taxonomy" id="1749036"/>
    <lineage>
        <taxon>Bacteria</taxon>
        <taxon>Pseudomonadati</taxon>
        <taxon>Bacteroidota</taxon>
        <taxon>Cytophagia</taxon>
        <taxon>Cytophagales</taxon>
        <taxon>Spirosomataceae</taxon>
        <taxon>Dyadobacter</taxon>
    </lineage>
</organism>
<dbReference type="InterPro" id="IPR026444">
    <property type="entry name" value="Secre_tail"/>
</dbReference>
<dbReference type="EMBL" id="BMIA01000001">
    <property type="protein sequence ID" value="GGH32760.1"/>
    <property type="molecule type" value="Genomic_DNA"/>
</dbReference>
<keyword evidence="3" id="KW-1185">Reference proteome</keyword>
<evidence type="ECO:0000259" key="1">
    <source>
        <dbReference type="Pfam" id="PF18962"/>
    </source>
</evidence>
<name>A0ABQ1YQI0_9BACT</name>
<proteinExistence type="predicted"/>
<dbReference type="InterPro" id="IPR036278">
    <property type="entry name" value="Sialidase_sf"/>
</dbReference>
<protein>
    <recommendedName>
        <fullName evidence="1">Secretion system C-terminal sorting domain-containing protein</fullName>
    </recommendedName>
</protein>
<gene>
    <name evidence="2" type="ORF">GCM10007423_22510</name>
</gene>
<evidence type="ECO:0000313" key="2">
    <source>
        <dbReference type="EMBL" id="GGH32760.1"/>
    </source>
</evidence>
<reference evidence="3" key="1">
    <citation type="journal article" date="2019" name="Int. J. Syst. Evol. Microbiol.">
        <title>The Global Catalogue of Microorganisms (GCM) 10K type strain sequencing project: providing services to taxonomists for standard genome sequencing and annotation.</title>
        <authorList>
            <consortium name="The Broad Institute Genomics Platform"/>
            <consortium name="The Broad Institute Genome Sequencing Center for Infectious Disease"/>
            <person name="Wu L."/>
            <person name="Ma J."/>
        </authorList>
    </citation>
    <scope>NUCLEOTIDE SEQUENCE [LARGE SCALE GENOMIC DNA]</scope>
    <source>
        <strain evidence="3">CGMCC 1.15288</strain>
    </source>
</reference>
<dbReference type="NCBIfam" id="TIGR04183">
    <property type="entry name" value="Por_Secre_tail"/>
    <property type="match status" value="1"/>
</dbReference>
<dbReference type="RefSeq" id="WP_188931721.1">
    <property type="nucleotide sequence ID" value="NZ_BMIA01000001.1"/>
</dbReference>